<sequence length="363" mass="39511">MAFIQTAAALGQRPGIGLSTDNALPERHIVVELLRSAAPLLGLKPAVLATLEAMLSCLAPKRTHHTVFASNATLAFRRNGLSDRTIRRHAALLQEHGLLLRHDSPNKKRYSRHSSADGATLRFGFDLTPLFDRLHHIAQLAAQAEQQRERLAYLRCILRSAAQDALLRNADDAVALDRLKALRRKLTIEDCETLLTALEPVPAEGTEDLGQQPALSASDGQFVRHYQKSNKEITERKSAESDAKPERSADPQDLSVSDLVQACPEAAQFAQTPVITTHDVVTHARVLAPMLGIDAASYHAAQDRIGPLGAAVTVWALVQRHDTIRRVGAYFRAITSGAKSDGFDPFSLVRRMLTNAGGVNCAA</sequence>
<gene>
    <name evidence="4" type="primary">repC</name>
    <name evidence="4" type="ORF">OKW52_22935</name>
</gene>
<dbReference type="Proteomes" id="UP001208938">
    <property type="component" value="Unassembled WGS sequence"/>
</dbReference>
<evidence type="ECO:0000313" key="4">
    <source>
        <dbReference type="EMBL" id="MCW1935032.1"/>
    </source>
</evidence>
<feature type="compositionally biased region" description="Basic and acidic residues" evidence="1">
    <location>
        <begin position="230"/>
        <end position="250"/>
    </location>
</feature>
<dbReference type="InterPro" id="IPR005090">
    <property type="entry name" value="RepC_N"/>
</dbReference>
<keyword evidence="5" id="KW-1185">Reference proteome</keyword>
<proteinExistence type="predicted"/>
<name>A0ABT3H5F5_9RHOB</name>
<accession>A0ABT3H5F5</accession>
<feature type="domain" description="Plasmid replication protein C N-terminal" evidence="2">
    <location>
        <begin position="25"/>
        <end position="161"/>
    </location>
</feature>
<organism evidence="4 5">
    <name type="scientific">Pararhodobacter zhoushanensis</name>
    <dbReference type="NCBI Taxonomy" id="2479545"/>
    <lineage>
        <taxon>Bacteria</taxon>
        <taxon>Pseudomonadati</taxon>
        <taxon>Pseudomonadota</taxon>
        <taxon>Alphaproteobacteria</taxon>
        <taxon>Rhodobacterales</taxon>
        <taxon>Paracoccaceae</taxon>
        <taxon>Pararhodobacter</taxon>
    </lineage>
</organism>
<dbReference type="Pfam" id="PF11800">
    <property type="entry name" value="RP-C_C"/>
    <property type="match status" value="1"/>
</dbReference>
<dbReference type="Gene3D" id="1.10.10.10">
    <property type="entry name" value="Winged helix-like DNA-binding domain superfamily/Winged helix DNA-binding domain"/>
    <property type="match status" value="1"/>
</dbReference>
<evidence type="ECO:0000313" key="5">
    <source>
        <dbReference type="Proteomes" id="UP001208938"/>
    </source>
</evidence>
<dbReference type="InterPro" id="IPR036388">
    <property type="entry name" value="WH-like_DNA-bd_sf"/>
</dbReference>
<evidence type="ECO:0000256" key="1">
    <source>
        <dbReference type="SAM" id="MobiDB-lite"/>
    </source>
</evidence>
<protein>
    <submittedName>
        <fullName evidence="4">Plasmid replication protein RepC</fullName>
    </submittedName>
</protein>
<dbReference type="Pfam" id="PF03428">
    <property type="entry name" value="RP-C"/>
    <property type="match status" value="1"/>
</dbReference>
<evidence type="ECO:0000259" key="3">
    <source>
        <dbReference type="Pfam" id="PF11800"/>
    </source>
</evidence>
<comment type="caution">
    <text evidence="4">The sequence shown here is derived from an EMBL/GenBank/DDBJ whole genome shotgun (WGS) entry which is preliminary data.</text>
</comment>
<dbReference type="NCBIfam" id="NF040974">
    <property type="entry name" value="RepABC_RepC"/>
    <property type="match status" value="1"/>
</dbReference>
<reference evidence="4 5" key="1">
    <citation type="submission" date="2022-10" db="EMBL/GenBank/DDBJ databases">
        <title>Pararhodobacter sp. nov., isolated from marine algae.</title>
        <authorList>
            <person name="Choi B.J."/>
            <person name="Kim J.M."/>
            <person name="Lee J.K."/>
            <person name="Choi D.G."/>
            <person name="Jeon C.O."/>
        </authorList>
    </citation>
    <scope>NUCLEOTIDE SEQUENCE [LARGE SCALE GENOMIC DNA]</scope>
    <source>
        <strain evidence="4 5">ZQ420</strain>
    </source>
</reference>
<dbReference type="RefSeq" id="WP_264507917.1">
    <property type="nucleotide sequence ID" value="NZ_JAPDFL010000002.1"/>
</dbReference>
<evidence type="ECO:0000259" key="2">
    <source>
        <dbReference type="Pfam" id="PF03428"/>
    </source>
</evidence>
<dbReference type="EMBL" id="JAPDFL010000002">
    <property type="protein sequence ID" value="MCW1935032.1"/>
    <property type="molecule type" value="Genomic_DNA"/>
</dbReference>
<dbReference type="InterPro" id="IPR047611">
    <property type="entry name" value="RepABC_RepC"/>
</dbReference>
<dbReference type="InterPro" id="IPR021760">
    <property type="entry name" value="RepC_C"/>
</dbReference>
<feature type="domain" description="Plasmid replication protein C C-terminal" evidence="3">
    <location>
        <begin position="257"/>
        <end position="345"/>
    </location>
</feature>
<feature type="region of interest" description="Disordered" evidence="1">
    <location>
        <begin position="230"/>
        <end position="254"/>
    </location>
</feature>